<keyword evidence="2" id="KW-1185">Reference proteome</keyword>
<evidence type="ECO:0000313" key="2">
    <source>
        <dbReference type="Proteomes" id="UP000677918"/>
    </source>
</evidence>
<dbReference type="Proteomes" id="UP000677918">
    <property type="component" value="Unassembled WGS sequence"/>
</dbReference>
<dbReference type="EMBL" id="BOVK01000109">
    <property type="protein sequence ID" value="GIQ71543.1"/>
    <property type="molecule type" value="Genomic_DNA"/>
</dbReference>
<comment type="caution">
    <text evidence="1">The sequence shown here is derived from an EMBL/GenBank/DDBJ whole genome shotgun (WGS) entry which is preliminary data.</text>
</comment>
<name>A0A8J4H972_9BACL</name>
<reference evidence="1" key="1">
    <citation type="submission" date="2021-04" db="EMBL/GenBank/DDBJ databases">
        <title>Draft genome sequence of Xylanibacillus composti strain K13.</title>
        <authorList>
            <person name="Uke A."/>
            <person name="Chhe C."/>
            <person name="Baramee S."/>
            <person name="Kosugi A."/>
        </authorList>
    </citation>
    <scope>NUCLEOTIDE SEQUENCE</scope>
    <source>
        <strain evidence="1">K13</strain>
    </source>
</reference>
<dbReference type="AlphaFoldDB" id="A0A8J4H972"/>
<gene>
    <name evidence="1" type="ORF">XYCOK13_43670</name>
</gene>
<proteinExistence type="predicted"/>
<organism evidence="1 2">
    <name type="scientific">Xylanibacillus composti</name>
    <dbReference type="NCBI Taxonomy" id="1572762"/>
    <lineage>
        <taxon>Bacteria</taxon>
        <taxon>Bacillati</taxon>
        <taxon>Bacillota</taxon>
        <taxon>Bacilli</taxon>
        <taxon>Bacillales</taxon>
        <taxon>Paenibacillaceae</taxon>
        <taxon>Xylanibacillus</taxon>
    </lineage>
</organism>
<evidence type="ECO:0000313" key="1">
    <source>
        <dbReference type="EMBL" id="GIQ71543.1"/>
    </source>
</evidence>
<protein>
    <submittedName>
        <fullName evidence="1">Uncharacterized protein</fullName>
    </submittedName>
</protein>
<accession>A0A8J4H972</accession>
<sequence>MSRPEKKNRGGRALGVMLGRKDIVGMREKKGKDSKRIALVKNNQGCYGFITTLMTVLIL</sequence>